<name>A0A3S9A311_9BACL</name>
<reference evidence="2" key="1">
    <citation type="submission" date="2018-12" db="EMBL/GenBank/DDBJ databases">
        <title>Genome sequence of Peanibacillus sp.</title>
        <authorList>
            <person name="Subramani G."/>
            <person name="Srinivasan S."/>
            <person name="Kim M.K."/>
        </authorList>
    </citation>
    <scope>NUCLEOTIDE SEQUENCE [LARGE SCALE GENOMIC DNA]</scope>
    <source>
        <strain evidence="2">18JY67-1</strain>
    </source>
</reference>
<dbReference type="AlphaFoldDB" id="A0A3S9A311"/>
<protein>
    <recommendedName>
        <fullName evidence="3">HTH LytTR-type domain-containing protein</fullName>
    </recommendedName>
</protein>
<evidence type="ECO:0000313" key="1">
    <source>
        <dbReference type="EMBL" id="AZN40177.1"/>
    </source>
</evidence>
<proteinExistence type="predicted"/>
<keyword evidence="2" id="KW-1185">Reference proteome</keyword>
<dbReference type="KEGG" id="palb:EJC50_11325"/>
<dbReference type="EMBL" id="CP034437">
    <property type="protein sequence ID" value="AZN40177.1"/>
    <property type="molecule type" value="Genomic_DNA"/>
</dbReference>
<gene>
    <name evidence="1" type="ORF">EJC50_11325</name>
</gene>
<organism evidence="1 2">
    <name type="scientific">Paenibacillus albus</name>
    <dbReference type="NCBI Taxonomy" id="2495582"/>
    <lineage>
        <taxon>Bacteria</taxon>
        <taxon>Bacillati</taxon>
        <taxon>Bacillota</taxon>
        <taxon>Bacilli</taxon>
        <taxon>Bacillales</taxon>
        <taxon>Paenibacillaceae</taxon>
        <taxon>Paenibacillus</taxon>
    </lineage>
</organism>
<sequence>MQLLLLNEEDQPVWLGLDEICMITASPKGPIFIAKDGTSCRYPITMEQLAAALSSYGFERIDRNVIGNVAAAASYDPAIRKLVFEQEDSDEGALLYATVSSTNVSKVKHLIVREDHCRKCAYSAA</sequence>
<dbReference type="OrthoDB" id="2665132at2"/>
<accession>A0A3S9A311</accession>
<dbReference type="Gene3D" id="2.40.50.1020">
    <property type="entry name" value="LytTr DNA-binding domain"/>
    <property type="match status" value="1"/>
</dbReference>
<dbReference type="Proteomes" id="UP000272528">
    <property type="component" value="Chromosome"/>
</dbReference>
<evidence type="ECO:0008006" key="3">
    <source>
        <dbReference type="Google" id="ProtNLM"/>
    </source>
</evidence>
<evidence type="ECO:0000313" key="2">
    <source>
        <dbReference type="Proteomes" id="UP000272528"/>
    </source>
</evidence>
<dbReference type="RefSeq" id="WP_126015413.1">
    <property type="nucleotide sequence ID" value="NZ_CP034437.1"/>
</dbReference>